<reference evidence="2 3" key="1">
    <citation type="submission" date="2019-08" db="EMBL/GenBank/DDBJ databases">
        <title>Bacillus genomes from the desert of Cuatro Cienegas, Coahuila.</title>
        <authorList>
            <person name="Olmedo-Alvarez G."/>
        </authorList>
    </citation>
    <scope>NUCLEOTIDE SEQUENCE [LARGE SCALE GENOMIC DNA]</scope>
    <source>
        <strain evidence="2 3">CH37_1T</strain>
    </source>
</reference>
<evidence type="ECO:0000313" key="3">
    <source>
        <dbReference type="Proteomes" id="UP000323732"/>
    </source>
</evidence>
<gene>
    <name evidence="2" type="ORF">FZD47_25545</name>
</gene>
<feature type="region of interest" description="Disordered" evidence="1">
    <location>
        <begin position="66"/>
        <end position="86"/>
    </location>
</feature>
<sequence>MASTDKVYQLPYDTVLDKDIDDWLNSLPRSRKAEMVRNALRYYIQSTQSGGIITVNPSPLMAQELPKEEIAQKPKKRPNLPTDGNF</sequence>
<dbReference type="EMBL" id="VTES01000015">
    <property type="protein sequence ID" value="TYS55792.1"/>
    <property type="molecule type" value="Genomic_DNA"/>
</dbReference>
<protein>
    <submittedName>
        <fullName evidence="2">Uncharacterized protein</fullName>
    </submittedName>
</protein>
<accession>A0A5D4S1P6</accession>
<dbReference type="AlphaFoldDB" id="A0A5D4S1P6"/>
<evidence type="ECO:0000313" key="2">
    <source>
        <dbReference type="EMBL" id="TYS55792.1"/>
    </source>
</evidence>
<comment type="caution">
    <text evidence="2">The sequence shown here is derived from an EMBL/GenBank/DDBJ whole genome shotgun (WGS) entry which is preliminary data.</text>
</comment>
<evidence type="ECO:0000256" key="1">
    <source>
        <dbReference type="SAM" id="MobiDB-lite"/>
    </source>
</evidence>
<name>A0A5D4S1P6_9BACI</name>
<proteinExistence type="predicted"/>
<dbReference type="Proteomes" id="UP000323732">
    <property type="component" value="Unassembled WGS sequence"/>
</dbReference>
<dbReference type="RefSeq" id="WP_148951158.1">
    <property type="nucleotide sequence ID" value="NZ_JAZICA010000015.1"/>
</dbReference>
<organism evidence="2 3">
    <name type="scientific">Bacillus infantis</name>
    <dbReference type="NCBI Taxonomy" id="324767"/>
    <lineage>
        <taxon>Bacteria</taxon>
        <taxon>Bacillati</taxon>
        <taxon>Bacillota</taxon>
        <taxon>Bacilli</taxon>
        <taxon>Bacillales</taxon>
        <taxon>Bacillaceae</taxon>
        <taxon>Bacillus</taxon>
    </lineage>
</organism>